<reference evidence="1" key="1">
    <citation type="journal article" date="2021" name="Proc. Natl. Acad. Sci. U.S.A.">
        <title>A Catalog of Tens of Thousands of Viruses from Human Metagenomes Reveals Hidden Associations with Chronic Diseases.</title>
        <authorList>
            <person name="Tisza M.J."/>
            <person name="Buck C.B."/>
        </authorList>
    </citation>
    <scope>NUCLEOTIDE SEQUENCE</scope>
    <source>
        <strain evidence="1">CtYKh4</strain>
    </source>
</reference>
<protein>
    <submittedName>
        <fullName evidence="1">Tail assembly chaperone protein</fullName>
    </submittedName>
</protein>
<name>A0A8S5LC85_9CAUD</name>
<sequence>MGENTMSNLSLFLKKNKKVKENVKFPATKSLCDEKGNPLEWEIKPLTTRESDDIREACTIEIPVKGKPNMFRQKVNSSKFGAKMLASSIVFPDLYNAELQDSYGVSTPEDLVREMIDDPGEYNKFLAYVQEFNGFDSNMEDKVEEAKN</sequence>
<dbReference type="EMBL" id="BK014682">
    <property type="protein sequence ID" value="DAD67613.1"/>
    <property type="molecule type" value="Genomic_DNA"/>
</dbReference>
<proteinExistence type="predicted"/>
<evidence type="ECO:0000313" key="1">
    <source>
        <dbReference type="EMBL" id="DAD67613.1"/>
    </source>
</evidence>
<dbReference type="InterPro" id="IPR038559">
    <property type="entry name" value="XkdN-like_sf"/>
</dbReference>
<organism evidence="1">
    <name type="scientific">Siphoviridae sp. ctYKh4</name>
    <dbReference type="NCBI Taxonomy" id="2823586"/>
    <lineage>
        <taxon>Viruses</taxon>
        <taxon>Duplodnaviria</taxon>
        <taxon>Heunggongvirae</taxon>
        <taxon>Uroviricota</taxon>
        <taxon>Caudoviricetes</taxon>
    </lineage>
</organism>
<dbReference type="Pfam" id="PF08890">
    <property type="entry name" value="Phage_TAC_5"/>
    <property type="match status" value="1"/>
</dbReference>
<accession>A0A8S5LC85</accession>
<dbReference type="InterPro" id="IPR014986">
    <property type="entry name" value="XkdN-like"/>
</dbReference>
<dbReference type="Gene3D" id="3.30.2220.30">
    <property type="match status" value="1"/>
</dbReference>